<evidence type="ECO:0000313" key="3">
    <source>
        <dbReference type="Proteomes" id="UP000193067"/>
    </source>
</evidence>
<protein>
    <submittedName>
        <fullName evidence="2">Uncharacterized protein</fullName>
    </submittedName>
</protein>
<name>A0A1Y2I8M5_TRAC3</name>
<gene>
    <name evidence="2" type="ORF">PYCCODRAFT_1440503</name>
    <name evidence="1" type="ORF">PYCCODRAFT_1441184</name>
</gene>
<dbReference type="Proteomes" id="UP000193067">
    <property type="component" value="Unassembled WGS sequence"/>
</dbReference>
<dbReference type="OrthoDB" id="3261714at2759"/>
<sequence>MQAIRYVHLVPPGCTLHLLQHDSYDGHAAASHLPVFENPRAMTPAAAYALLSLSLEDERCAVGVYQLLGQDFDIFVEANADSYDQARKKWAECSGEEWTKGVRSLANRPPLQRPLTTITL</sequence>
<evidence type="ECO:0000313" key="1">
    <source>
        <dbReference type="EMBL" id="OSC96246.1"/>
    </source>
</evidence>
<dbReference type="EMBL" id="KZ084158">
    <property type="protein sequence ID" value="OSC97063.1"/>
    <property type="molecule type" value="Genomic_DNA"/>
</dbReference>
<accession>A0A1Y2I8M5</accession>
<reference evidence="2 3" key="1">
    <citation type="journal article" date="2015" name="Biotechnol. Biofuels">
        <title>Enhanced degradation of softwood versus hardwood by the white-rot fungus Pycnoporus coccineus.</title>
        <authorList>
            <person name="Couturier M."/>
            <person name="Navarro D."/>
            <person name="Chevret D."/>
            <person name="Henrissat B."/>
            <person name="Piumi F."/>
            <person name="Ruiz-Duenas F.J."/>
            <person name="Martinez A.T."/>
            <person name="Grigoriev I.V."/>
            <person name="Riley R."/>
            <person name="Lipzen A."/>
            <person name="Berrin J.G."/>
            <person name="Master E.R."/>
            <person name="Rosso M.N."/>
        </authorList>
    </citation>
    <scope>NUCLEOTIDE SEQUENCE [LARGE SCALE GENOMIC DNA]</scope>
    <source>
        <strain evidence="2 3">BRFM310</strain>
    </source>
</reference>
<keyword evidence="3" id="KW-1185">Reference proteome</keyword>
<organism evidence="2 3">
    <name type="scientific">Trametes coccinea (strain BRFM310)</name>
    <name type="common">Pycnoporus coccineus</name>
    <dbReference type="NCBI Taxonomy" id="1353009"/>
    <lineage>
        <taxon>Eukaryota</taxon>
        <taxon>Fungi</taxon>
        <taxon>Dikarya</taxon>
        <taxon>Basidiomycota</taxon>
        <taxon>Agaricomycotina</taxon>
        <taxon>Agaricomycetes</taxon>
        <taxon>Polyporales</taxon>
        <taxon>Polyporaceae</taxon>
        <taxon>Trametes</taxon>
    </lineage>
</organism>
<dbReference type="AlphaFoldDB" id="A0A1Y2I8M5"/>
<proteinExistence type="predicted"/>
<dbReference type="EMBL" id="KZ084206">
    <property type="protein sequence ID" value="OSC96246.1"/>
    <property type="molecule type" value="Genomic_DNA"/>
</dbReference>
<evidence type="ECO:0000313" key="2">
    <source>
        <dbReference type="EMBL" id="OSC97063.1"/>
    </source>
</evidence>